<keyword evidence="1" id="KW-1133">Transmembrane helix</keyword>
<evidence type="ECO:0000313" key="3">
    <source>
        <dbReference type="Proteomes" id="UP000184522"/>
    </source>
</evidence>
<proteinExistence type="predicted"/>
<keyword evidence="1" id="KW-0812">Transmembrane</keyword>
<name>A0A1M5MFX8_9FLAO</name>
<feature type="transmembrane region" description="Helical" evidence="1">
    <location>
        <begin position="6"/>
        <end position="26"/>
    </location>
</feature>
<dbReference type="EMBL" id="FQWS01000001">
    <property type="protein sequence ID" value="SHG76092.1"/>
    <property type="molecule type" value="Genomic_DNA"/>
</dbReference>
<evidence type="ECO:0008006" key="4">
    <source>
        <dbReference type="Google" id="ProtNLM"/>
    </source>
</evidence>
<sequence length="45" mass="5017">MNDILQNILVFITLGLALTFLIRKFILKPKKKAVKACGNNDCGCH</sequence>
<dbReference type="AlphaFoldDB" id="A0A1M5MFX8"/>
<reference evidence="3" key="1">
    <citation type="submission" date="2016-11" db="EMBL/GenBank/DDBJ databases">
        <authorList>
            <person name="Varghese N."/>
            <person name="Submissions S."/>
        </authorList>
    </citation>
    <scope>NUCLEOTIDE SEQUENCE [LARGE SCALE GENOMIC DNA]</scope>
    <source>
        <strain evidence="3">DSM 25330</strain>
    </source>
</reference>
<gene>
    <name evidence="2" type="ORF">SAMN05444148_0887</name>
</gene>
<evidence type="ECO:0000256" key="1">
    <source>
        <dbReference type="SAM" id="Phobius"/>
    </source>
</evidence>
<accession>A0A1M5MFX8</accession>
<keyword evidence="1" id="KW-0472">Membrane</keyword>
<dbReference type="Proteomes" id="UP000184522">
    <property type="component" value="Unassembled WGS sequence"/>
</dbReference>
<dbReference type="STRING" id="1089305.SAMN05444148_0887"/>
<evidence type="ECO:0000313" key="2">
    <source>
        <dbReference type="EMBL" id="SHG76092.1"/>
    </source>
</evidence>
<keyword evidence="3" id="KW-1185">Reference proteome</keyword>
<protein>
    <recommendedName>
        <fullName evidence="4">Virus attachment protein p12 family protein</fullName>
    </recommendedName>
</protein>
<organism evidence="2 3">
    <name type="scientific">Winogradskyella jejuensis</name>
    <dbReference type="NCBI Taxonomy" id="1089305"/>
    <lineage>
        <taxon>Bacteria</taxon>
        <taxon>Pseudomonadati</taxon>
        <taxon>Bacteroidota</taxon>
        <taxon>Flavobacteriia</taxon>
        <taxon>Flavobacteriales</taxon>
        <taxon>Flavobacteriaceae</taxon>
        <taxon>Winogradskyella</taxon>
    </lineage>
</organism>